<keyword evidence="1" id="KW-0812">Transmembrane</keyword>
<keyword evidence="1" id="KW-1133">Transmembrane helix</keyword>
<proteinExistence type="predicted"/>
<evidence type="ECO:0000256" key="1">
    <source>
        <dbReference type="SAM" id="Phobius"/>
    </source>
</evidence>
<dbReference type="EMBL" id="QSHU01000007">
    <property type="protein sequence ID" value="RHC39668.1"/>
    <property type="molecule type" value="Genomic_DNA"/>
</dbReference>
<name>A0A3E4LWK9_9FIRM</name>
<protein>
    <recommendedName>
        <fullName evidence="2">HTH cro/C1-type domain-containing protein</fullName>
    </recommendedName>
</protein>
<dbReference type="Proteomes" id="UP000261052">
    <property type="component" value="Unassembled WGS sequence"/>
</dbReference>
<dbReference type="AlphaFoldDB" id="A0A3E4LWK9"/>
<comment type="caution">
    <text evidence="3">The sequence shown here is derived from an EMBL/GenBank/DDBJ whole genome shotgun (WGS) entry which is preliminary data.</text>
</comment>
<feature type="transmembrane region" description="Helical" evidence="1">
    <location>
        <begin position="76"/>
        <end position="97"/>
    </location>
</feature>
<evidence type="ECO:0000313" key="3">
    <source>
        <dbReference type="EMBL" id="RGK41851.1"/>
    </source>
</evidence>
<dbReference type="Proteomes" id="UP000286104">
    <property type="component" value="Unassembled WGS sequence"/>
</dbReference>
<evidence type="ECO:0000313" key="5">
    <source>
        <dbReference type="Proteomes" id="UP000261052"/>
    </source>
</evidence>
<evidence type="ECO:0000313" key="4">
    <source>
        <dbReference type="EMBL" id="RHC39668.1"/>
    </source>
</evidence>
<dbReference type="InterPro" id="IPR001387">
    <property type="entry name" value="Cro/C1-type_HTH"/>
</dbReference>
<dbReference type="PROSITE" id="PS50943">
    <property type="entry name" value="HTH_CROC1"/>
    <property type="match status" value="1"/>
</dbReference>
<evidence type="ECO:0000313" key="6">
    <source>
        <dbReference type="Proteomes" id="UP000286104"/>
    </source>
</evidence>
<reference evidence="5 6" key="1">
    <citation type="submission" date="2018-08" db="EMBL/GenBank/DDBJ databases">
        <title>A genome reference for cultivated species of the human gut microbiota.</title>
        <authorList>
            <person name="Zou Y."/>
            <person name="Xue W."/>
            <person name="Luo G."/>
        </authorList>
    </citation>
    <scope>NUCLEOTIDE SEQUENCE [LARGE SCALE GENOMIC DNA]</scope>
    <source>
        <strain evidence="4 6">AM36-3AA</strain>
        <strain evidence="3 5">TF11-15AC</strain>
    </source>
</reference>
<feature type="transmembrane region" description="Helical" evidence="1">
    <location>
        <begin position="109"/>
        <end position="129"/>
    </location>
</feature>
<dbReference type="EMBL" id="QSQP01000013">
    <property type="protein sequence ID" value="RGK41851.1"/>
    <property type="molecule type" value="Genomic_DNA"/>
</dbReference>
<sequence>MIFEGTKKSIFFFGLELTRAGKSIPDISVMPELCEIFDITVNELLSGERIDKEDYVMKAENNFLQMFNNNKGKQRLAIMQLVGDGLLVCGLVLVLSFPHLLELSGVQDVIMRLMGIFVLACGFAINYLAKKIKYELTV</sequence>
<keyword evidence="1" id="KW-0472">Membrane</keyword>
<organism evidence="3 5">
    <name type="scientific">Agathobacter rectalis</name>
    <dbReference type="NCBI Taxonomy" id="39491"/>
    <lineage>
        <taxon>Bacteria</taxon>
        <taxon>Bacillati</taxon>
        <taxon>Bacillota</taxon>
        <taxon>Clostridia</taxon>
        <taxon>Lachnospirales</taxon>
        <taxon>Lachnospiraceae</taxon>
        <taxon>Agathobacter</taxon>
    </lineage>
</organism>
<dbReference type="RefSeq" id="WP_117686275.1">
    <property type="nucleotide sequence ID" value="NZ_QSHU01000007.1"/>
</dbReference>
<feature type="domain" description="HTH cro/C1-type" evidence="2">
    <location>
        <begin position="21"/>
        <end position="44"/>
    </location>
</feature>
<gene>
    <name evidence="4" type="ORF">DW848_06855</name>
    <name evidence="3" type="ORF">DXD13_10885</name>
</gene>
<evidence type="ECO:0000259" key="2">
    <source>
        <dbReference type="PROSITE" id="PS50943"/>
    </source>
</evidence>
<accession>A0A3E4LWK9</accession>